<evidence type="ECO:0000313" key="2">
    <source>
        <dbReference type="Proteomes" id="UP000255024"/>
    </source>
</evidence>
<dbReference type="Pfam" id="PF22817">
    <property type="entry name" value="ApeP-like"/>
    <property type="match status" value="1"/>
</dbReference>
<dbReference type="Proteomes" id="UP000255024">
    <property type="component" value="Unassembled WGS sequence"/>
</dbReference>
<proteinExistence type="predicted"/>
<gene>
    <name evidence="1" type="ORF">NCTC11179_02823</name>
</gene>
<evidence type="ECO:0000313" key="1">
    <source>
        <dbReference type="EMBL" id="STZ69317.1"/>
    </source>
</evidence>
<accession>A0A378U2G4</accession>
<reference evidence="1 2" key="1">
    <citation type="submission" date="2018-06" db="EMBL/GenBank/DDBJ databases">
        <authorList>
            <consortium name="Pathogen Informatics"/>
            <person name="Doyle S."/>
        </authorList>
    </citation>
    <scope>NUCLEOTIDE SEQUENCE [LARGE SCALE GENOMIC DNA]</scope>
    <source>
        <strain evidence="1 2">NCTC11179</strain>
    </source>
</reference>
<dbReference type="InterPro" id="IPR016776">
    <property type="entry name" value="ApeP-like_dehydratase"/>
</dbReference>
<dbReference type="Gene3D" id="3.10.129.10">
    <property type="entry name" value="Hotdog Thioesterase"/>
    <property type="match status" value="1"/>
</dbReference>
<dbReference type="EMBL" id="UGQL01000002">
    <property type="protein sequence ID" value="STZ69317.1"/>
    <property type="molecule type" value="Genomic_DNA"/>
</dbReference>
<name>A0A378U2G4_MYROD</name>
<keyword evidence="2" id="KW-1185">Reference proteome</keyword>
<dbReference type="SUPFAM" id="SSF54637">
    <property type="entry name" value="Thioesterase/thiol ester dehydrase-isomerase"/>
    <property type="match status" value="1"/>
</dbReference>
<dbReference type="AlphaFoldDB" id="A0A378U2G4"/>
<dbReference type="InterPro" id="IPR029069">
    <property type="entry name" value="HotDog_dom_sf"/>
</dbReference>
<sequence length="144" mass="15855">MQKKELIAKELVGTLIPQRAPIVMVDALYQFGDDFIEAGLSIQKDNLCVANEYMQEPGIIEHMAQAVALHTGYAYYLKDKAAPTGYIGSIKKIEITQLPKVGDQLITRAQILHEFMGVTLVELTTTCNDIVIATGQMKTVLAQS</sequence>
<dbReference type="RefSeq" id="WP_115092090.1">
    <property type="nucleotide sequence ID" value="NZ_CP068107.1"/>
</dbReference>
<protein>
    <submittedName>
        <fullName evidence="1">(3R)-hydroxymyristoyl-ACP dehydratase</fullName>
    </submittedName>
</protein>
<organism evidence="1 2">
    <name type="scientific">Myroides odoratus</name>
    <name type="common">Flavobacterium odoratum</name>
    <dbReference type="NCBI Taxonomy" id="256"/>
    <lineage>
        <taxon>Bacteria</taxon>
        <taxon>Pseudomonadati</taxon>
        <taxon>Bacteroidota</taxon>
        <taxon>Flavobacteriia</taxon>
        <taxon>Flavobacteriales</taxon>
        <taxon>Flavobacteriaceae</taxon>
        <taxon>Myroides</taxon>
    </lineage>
</organism>